<dbReference type="AlphaFoldDB" id="M7ZDG4"/>
<evidence type="ECO:0000256" key="1">
    <source>
        <dbReference type="SAM" id="MobiDB-lite"/>
    </source>
</evidence>
<name>M7ZDG4_TRIUA</name>
<evidence type="ECO:0000313" key="2">
    <source>
        <dbReference type="EMBL" id="EMS61253.1"/>
    </source>
</evidence>
<organism evidence="2">
    <name type="scientific">Triticum urartu</name>
    <name type="common">Red wild einkorn</name>
    <name type="synonym">Crithodium urartu</name>
    <dbReference type="NCBI Taxonomy" id="4572"/>
    <lineage>
        <taxon>Eukaryota</taxon>
        <taxon>Viridiplantae</taxon>
        <taxon>Streptophyta</taxon>
        <taxon>Embryophyta</taxon>
        <taxon>Tracheophyta</taxon>
        <taxon>Spermatophyta</taxon>
        <taxon>Magnoliopsida</taxon>
        <taxon>Liliopsida</taxon>
        <taxon>Poales</taxon>
        <taxon>Poaceae</taxon>
        <taxon>BOP clade</taxon>
        <taxon>Pooideae</taxon>
        <taxon>Triticodae</taxon>
        <taxon>Triticeae</taxon>
        <taxon>Triticinae</taxon>
        <taxon>Triticum</taxon>
    </lineage>
</organism>
<protein>
    <submittedName>
        <fullName evidence="2">Uncharacterized protein</fullName>
    </submittedName>
</protein>
<accession>M7ZDG4</accession>
<feature type="region of interest" description="Disordered" evidence="1">
    <location>
        <begin position="1"/>
        <end position="61"/>
    </location>
</feature>
<gene>
    <name evidence="2" type="ORF">TRIUR3_28815</name>
</gene>
<proteinExistence type="predicted"/>
<dbReference type="EMBL" id="KD098456">
    <property type="protein sequence ID" value="EMS61253.1"/>
    <property type="molecule type" value="Genomic_DNA"/>
</dbReference>
<sequence length="209" mass="21945">MDPPGAAPPSLHQPERPAGVPPALALRGAAVHSSHAAHTLPSTGSGRGSPRGRIFLPSGSSTPAPAEPLLWLKIHGGEASMVLTSVKASGDHGRAARRHEMWISAPVGVVHERAGDDGSNAVHSGSCRGALWWPLWYSSVAGQVSLVTRQVQSAEQTLFSKREEEGDLGSCPRAVSGDAPMRKESGAFRLDVPLEFDLVPFQIILCSAT</sequence>
<reference evidence="2" key="1">
    <citation type="journal article" date="2013" name="Nature">
        <title>Draft genome of the wheat A-genome progenitor Triticum urartu.</title>
        <authorList>
            <person name="Ling H.Q."/>
            <person name="Zhao S."/>
            <person name="Liu D."/>
            <person name="Wang J."/>
            <person name="Sun H."/>
            <person name="Zhang C."/>
            <person name="Fan H."/>
            <person name="Li D."/>
            <person name="Dong L."/>
            <person name="Tao Y."/>
            <person name="Gao C."/>
            <person name="Wu H."/>
            <person name="Li Y."/>
            <person name="Cui Y."/>
            <person name="Guo X."/>
            <person name="Zheng S."/>
            <person name="Wang B."/>
            <person name="Yu K."/>
            <person name="Liang Q."/>
            <person name="Yang W."/>
            <person name="Lou X."/>
            <person name="Chen J."/>
            <person name="Feng M."/>
            <person name="Jian J."/>
            <person name="Zhang X."/>
            <person name="Luo G."/>
            <person name="Jiang Y."/>
            <person name="Liu J."/>
            <person name="Wang Z."/>
            <person name="Sha Y."/>
            <person name="Zhang B."/>
            <person name="Wu H."/>
            <person name="Tang D."/>
            <person name="Shen Q."/>
            <person name="Xue P."/>
            <person name="Zou S."/>
            <person name="Wang X."/>
            <person name="Liu X."/>
            <person name="Wang F."/>
            <person name="Yang Y."/>
            <person name="An X."/>
            <person name="Dong Z."/>
            <person name="Zhang K."/>
            <person name="Zhang X."/>
            <person name="Luo M.C."/>
            <person name="Dvorak J."/>
            <person name="Tong Y."/>
            <person name="Wang J."/>
            <person name="Yang H."/>
            <person name="Li Z."/>
            <person name="Wang D."/>
            <person name="Zhang A."/>
            <person name="Wang J."/>
        </authorList>
    </citation>
    <scope>NUCLEOTIDE SEQUENCE</scope>
</reference>